<comment type="caution">
    <text evidence="7">The sequence shown here is derived from an EMBL/GenBank/DDBJ whole genome shotgun (WGS) entry which is preliminary data.</text>
</comment>
<dbReference type="GO" id="GO:0016020">
    <property type="term" value="C:membrane"/>
    <property type="evidence" value="ECO:0007669"/>
    <property type="project" value="UniProtKB-SubCell"/>
</dbReference>
<gene>
    <name evidence="7" type="ORF">ACRE_018340</name>
</gene>
<organism evidence="7 8">
    <name type="scientific">Hapsidospora chrysogenum (strain ATCC 11550 / CBS 779.69 / DSM 880 / IAM 14645 / JCM 23072 / IMI 49137)</name>
    <name type="common">Acremonium chrysogenum</name>
    <dbReference type="NCBI Taxonomy" id="857340"/>
    <lineage>
        <taxon>Eukaryota</taxon>
        <taxon>Fungi</taxon>
        <taxon>Dikarya</taxon>
        <taxon>Ascomycota</taxon>
        <taxon>Pezizomycotina</taxon>
        <taxon>Sordariomycetes</taxon>
        <taxon>Hypocreomycetidae</taxon>
        <taxon>Hypocreales</taxon>
        <taxon>Bionectriaceae</taxon>
        <taxon>Hapsidospora</taxon>
    </lineage>
</organism>
<comment type="subcellular location">
    <subcellularLocation>
        <location evidence="1">Membrane</location>
        <topology evidence="1">Multi-pass membrane protein</topology>
    </subcellularLocation>
</comment>
<reference evidence="8" key="1">
    <citation type="journal article" date="2014" name="Genome Announc.">
        <title>Genome sequence and annotation of Acremonium chrysogenum, producer of the beta-lactam antibiotic cephalosporin C.</title>
        <authorList>
            <person name="Terfehr D."/>
            <person name="Dahlmann T.A."/>
            <person name="Specht T."/>
            <person name="Zadra I."/>
            <person name="Kuernsteiner H."/>
            <person name="Kueck U."/>
        </authorList>
    </citation>
    <scope>NUCLEOTIDE SEQUENCE [LARGE SCALE GENOMIC DNA]</scope>
    <source>
        <strain evidence="8">ATCC 11550 / CBS 779.69 / DSM 880 / IAM 14645 / JCM 23072 / IMI 49137</strain>
    </source>
</reference>
<dbReference type="EMBL" id="JPKY01000010">
    <property type="protein sequence ID" value="KFH47394.1"/>
    <property type="molecule type" value="Genomic_DNA"/>
</dbReference>
<keyword evidence="4 5" id="KW-0472">Membrane</keyword>
<dbReference type="AlphaFoldDB" id="A0A086TDG2"/>
<evidence type="ECO:0000256" key="4">
    <source>
        <dbReference type="ARBA" id="ARBA00023136"/>
    </source>
</evidence>
<protein>
    <recommendedName>
        <fullName evidence="6">MARVEL domain-containing protein</fullName>
    </recommendedName>
</protein>
<dbReference type="STRING" id="857340.A0A086TDG2"/>
<accession>A0A086TDG2</accession>
<feature type="domain" description="MARVEL" evidence="6">
    <location>
        <begin position="10"/>
        <end position="134"/>
    </location>
</feature>
<keyword evidence="8" id="KW-1185">Reference proteome</keyword>
<dbReference type="PANTHER" id="PTHR37451">
    <property type="entry name" value="MARVEL DOMAIN"/>
    <property type="match status" value="1"/>
</dbReference>
<dbReference type="Proteomes" id="UP000029964">
    <property type="component" value="Unassembled WGS sequence"/>
</dbReference>
<sequence>MNLGGFSKMSIIYAFVALLLIIELGLTGYVVGETDSAWWGGSPSQFAFMLFTTIWSILVLAYIALTPVVLPSLHIPIVALALLSLTSLFWFAGSIAMAALIGVPDCNGNNFCQSAQAGVAFGFFNWTAFTALAIMEFMRSRGQGVADHKPGRPYSGA</sequence>
<dbReference type="InterPro" id="IPR008253">
    <property type="entry name" value="Marvel"/>
</dbReference>
<keyword evidence="2 5" id="KW-0812">Transmembrane</keyword>
<dbReference type="OrthoDB" id="2117453at2759"/>
<feature type="transmembrane region" description="Helical" evidence="5">
    <location>
        <begin position="77"/>
        <end position="103"/>
    </location>
</feature>
<evidence type="ECO:0000256" key="1">
    <source>
        <dbReference type="ARBA" id="ARBA00004141"/>
    </source>
</evidence>
<feature type="transmembrane region" description="Helical" evidence="5">
    <location>
        <begin position="44"/>
        <end position="65"/>
    </location>
</feature>
<dbReference type="Pfam" id="PF01284">
    <property type="entry name" value="MARVEL"/>
    <property type="match status" value="1"/>
</dbReference>
<evidence type="ECO:0000256" key="3">
    <source>
        <dbReference type="ARBA" id="ARBA00022989"/>
    </source>
</evidence>
<evidence type="ECO:0000313" key="7">
    <source>
        <dbReference type="EMBL" id="KFH47394.1"/>
    </source>
</evidence>
<proteinExistence type="predicted"/>
<dbReference type="HOGENOM" id="CLU_109915_3_1_1"/>
<dbReference type="PANTHER" id="PTHR37451:SF1">
    <property type="entry name" value="MARVEL DOMAIN-CONTAINING PROTEIN"/>
    <property type="match status" value="1"/>
</dbReference>
<evidence type="ECO:0000313" key="8">
    <source>
        <dbReference type="Proteomes" id="UP000029964"/>
    </source>
</evidence>
<keyword evidence="3 5" id="KW-1133">Transmembrane helix</keyword>
<feature type="transmembrane region" description="Helical" evidence="5">
    <location>
        <begin position="115"/>
        <end position="134"/>
    </location>
</feature>
<feature type="transmembrane region" description="Helical" evidence="5">
    <location>
        <begin position="12"/>
        <end position="32"/>
    </location>
</feature>
<evidence type="ECO:0000256" key="5">
    <source>
        <dbReference type="SAM" id="Phobius"/>
    </source>
</evidence>
<evidence type="ECO:0000259" key="6">
    <source>
        <dbReference type="Pfam" id="PF01284"/>
    </source>
</evidence>
<name>A0A086TDG2_HAPC1</name>
<evidence type="ECO:0000256" key="2">
    <source>
        <dbReference type="ARBA" id="ARBA00022692"/>
    </source>
</evidence>